<sequence>MPPHTISPSPSSQGLGISFSTLSPPPVEPSPRRLTGMVPQHPQLQASPSRTHPPRAPSDGKGKTLFQPAFSLRPTHSRSSAAKGFNSFSALAPSPVNNGPLGPRGSSAGSPRLGGPSRRIESAQSDAASNHSMEQENEGEETPKQNPRDLPSPSRHGSTASNFTASSKQSRRVKSSEMLRKFSRGSDTFGAGAGRYLSLSGEEEPSSTMVESSPPLESVSMPHPRRPSTRSRSGTTTNSIESEAHDSPSKLSNRSYGTEPTQETHSTSSNIHNFPDPPSHEPRTATAYSDPTQGMSYYRYSQPPSRPLPRSISQPQCLYSVPEFEFDSSRPQIRPQPQTQPDSAAMLKRASDISSGIHSKNAVLLSAETGGMMLAFSPTGDGTYHAGEMICGSGTGLIPSPEPRSLEKRTREDRTSTPEEDLKARPWSDSTMSQHLRKPTMLGRHGRSLSDGAQLLARQGTLLHPASSSQRASAELGVLLGATKSKRLSQNKLLPPPPDEQAQNELWEKNRKVRLEASKKSKARVEVDVVLERECVVEGGEVKGRLEVRITGGKRGEGLRVGGGKVRVVGFEEISSTSRHIFYHQPYALPVFDPSIQHNLSSSLFSSGPDSDGYRLATEGTHSIPFRMRLPLGGGAKGTYTTPNGKGPGVRYVVVGSIKIHIPATGKRSIAHFYRSIVVLPYLNPSVVLSPSPEPVEGYVERGLGWSLTGEKGRVKLRVNLGRRIWVSGQRLWCEVAIRNDSTRKIKTLNLAILQTVQVFNPQPLLDTESLPTRLVKKSRSLQNCTGTEAVPGTPDVDACQTTTQRRKISEEIIEADFASQKAGRVTGQGWWTGVDTGESGHWDMSVQIPPGMLSIRRTRLVEVQYVLRVTLNGTIYVDLPIQLINFLSIDPPPMPNDSASRLASAPLSHSVPVPGDMGLGPDGQLLKVGIKYGVYQQREAIQQQQSRPPGMRYDSNFSLDSAAVGPARASSTTLHIDALLQAGRERAAAQAQGQDRRGSHDTIQTQTTTKQRPMSIGSTYTVERERGERSGPPSVMSRTKSNPNLRPKGARMQSFPQSSRSDARSVLSGQYGDDLEEEDEEVEEEEMDKAALAARMAQGRQRSLAIINRDLSREARNAFGGADQDDVLSPGRETPPDGEFRPCSTPSEEVYNLVGDTPESRAEAEARTPLSVALSVERERPANLEMVEHEEHGQAGGVEHEEQELQGEAEDVAQGLGVELGSETVLQNMIPEEREELEEVMSSHGHGDAELEDDGANGYDYGEEIESDDDEAEADVYSPAVQRLPYLTPDETSREQHIARTRSMYGSFANSAVSGMSDQESEVGQIYEVVKRNVSVRLPPRLLPLPRAEGENSDANSGLTVPRPGSVPHTLLSQSQRRGSHVSVHSTKEDRRDSTGSVQSAGNPVTARRGSTTAAFGQPVEGLAARRGSSAVAQSSPLRPTASDEGQGSTLTPTAAAKVITKRSSFSFATPKSPLRVKIPLAGPSSTSSDPTRRHLTPSPAPSFGGGLSSKSAAPQFKPLDMVRGHSANSTSHLRNEVIVPERSPTLSGDEDHPPGLAPSVASDSGSSSEDNPLYSPPAHDLPHITTSPAPIVNKRSLPFVPGAQTGYSPFLSTHSHLSARTQKEATMDHHWNPGHDFLTTQVHFTHGSHDGQRSPVHSSPRSPFSRSPAHSEAAGSLSAASRLGSGIGRRDSSMLPPPVMPMGYDEISLGGHSTLGGHTNSPHSSPSSCHSILPSVQSKIAQLESRDEALRKFSVSGAAVVSPSSPVRSSPAPAPAFARPSLSGPSASAGASTGLTGSPSKRRSHTAALAPRPVRSTSDDSYYTHSNMSHQQHHYQPQYEYPEDSSKESNPTATGGVGVGHTTWVAKRYYAPERQSSYGSLGGGYGSINEGHGQVGSSSARSGTSQLSPRIMSVPKLDPFGLGFGTGSVGLDDREAHRDQNLDMERRLERNLSTSTTATDVERVLISHHARQETMGRETGTEKGEKVLRAKASGFWNGGDGFERSGRDARVSLSEGTDESEGLL</sequence>
<reference evidence="3 4" key="1">
    <citation type="journal article" date="2024" name="bioRxiv">
        <title>Comparative genomics of Cryptococcus and Kwoniella reveals pathogenesis evolution and contrasting karyotype dynamics via intercentromeric recombination or chromosome fusion.</title>
        <authorList>
            <person name="Coelho M.A."/>
            <person name="David-Palma M."/>
            <person name="Shea T."/>
            <person name="Bowers K."/>
            <person name="McGinley-Smith S."/>
            <person name="Mohammad A.W."/>
            <person name="Gnirke A."/>
            <person name="Yurkov A.M."/>
            <person name="Nowrousian M."/>
            <person name="Sun S."/>
            <person name="Cuomo C.A."/>
            <person name="Heitman J."/>
        </authorList>
    </citation>
    <scope>NUCLEOTIDE SEQUENCE [LARGE SCALE GENOMIC DNA]</scope>
    <source>
        <strain evidence="3 4">CBS 13917</strain>
    </source>
</reference>
<feature type="compositionally biased region" description="Low complexity" evidence="1">
    <location>
        <begin position="1759"/>
        <end position="1801"/>
    </location>
</feature>
<feature type="domain" description="Arrestin C-terminal-like" evidence="2">
    <location>
        <begin position="711"/>
        <end position="887"/>
    </location>
</feature>
<feature type="compositionally biased region" description="Polar residues" evidence="1">
    <location>
        <begin position="286"/>
        <end position="295"/>
    </location>
</feature>
<dbReference type="GeneID" id="92179820"/>
<feature type="compositionally biased region" description="Low complexity" evidence="1">
    <location>
        <begin position="1655"/>
        <end position="1686"/>
    </location>
</feature>
<feature type="compositionally biased region" description="Acidic residues" evidence="1">
    <location>
        <begin position="1074"/>
        <end position="1088"/>
    </location>
</feature>
<feature type="compositionally biased region" description="Polar residues" evidence="1">
    <location>
        <begin position="1"/>
        <end position="22"/>
    </location>
</feature>
<dbReference type="Gene3D" id="2.60.40.640">
    <property type="match status" value="1"/>
</dbReference>
<dbReference type="SUPFAM" id="SSF81296">
    <property type="entry name" value="E set domains"/>
    <property type="match status" value="1"/>
</dbReference>
<evidence type="ECO:0000313" key="3">
    <source>
        <dbReference type="EMBL" id="KAK8861739.1"/>
    </source>
</evidence>
<feature type="compositionally biased region" description="Acidic residues" evidence="1">
    <location>
        <begin position="1251"/>
        <end position="1274"/>
    </location>
</feature>
<dbReference type="RefSeq" id="XP_066804364.1">
    <property type="nucleotide sequence ID" value="XM_066945675.1"/>
</dbReference>
<evidence type="ECO:0000259" key="2">
    <source>
        <dbReference type="SMART" id="SM01017"/>
    </source>
</evidence>
<dbReference type="Proteomes" id="UP001388673">
    <property type="component" value="Unassembled WGS sequence"/>
</dbReference>
<feature type="compositionally biased region" description="Low complexity" evidence="1">
    <location>
        <begin position="330"/>
        <end position="341"/>
    </location>
</feature>
<feature type="compositionally biased region" description="Polar residues" evidence="1">
    <location>
        <begin position="1002"/>
        <end position="1022"/>
    </location>
</feature>
<feature type="region of interest" description="Disordered" evidence="1">
    <location>
        <begin position="1477"/>
        <end position="1515"/>
    </location>
</feature>
<organism evidence="3 4">
    <name type="scientific">Kwoniella newhampshirensis</name>
    <dbReference type="NCBI Taxonomy" id="1651941"/>
    <lineage>
        <taxon>Eukaryota</taxon>
        <taxon>Fungi</taxon>
        <taxon>Dikarya</taxon>
        <taxon>Basidiomycota</taxon>
        <taxon>Agaricomycotina</taxon>
        <taxon>Tremellomycetes</taxon>
        <taxon>Tremellales</taxon>
        <taxon>Cryptococcaceae</taxon>
        <taxon>Kwoniella</taxon>
    </lineage>
</organism>
<feature type="region of interest" description="Disordered" evidence="1">
    <location>
        <begin position="325"/>
        <end position="345"/>
    </location>
</feature>
<protein>
    <recommendedName>
        <fullName evidence="2">Arrestin C-terminal-like domain-containing protein</fullName>
    </recommendedName>
</protein>
<feature type="compositionally biased region" description="Polar residues" evidence="1">
    <location>
        <begin position="1396"/>
        <end position="1416"/>
    </location>
</feature>
<keyword evidence="4" id="KW-1185">Reference proteome</keyword>
<feature type="region of interest" description="Disordered" evidence="1">
    <location>
        <begin position="986"/>
        <end position="1091"/>
    </location>
</feature>
<dbReference type="KEGG" id="kne:92179820"/>
<gene>
    <name evidence="3" type="ORF">IAR55_002562</name>
</gene>
<feature type="region of interest" description="Disordered" evidence="1">
    <location>
        <begin position="1999"/>
        <end position="2026"/>
    </location>
</feature>
<feature type="region of interest" description="Disordered" evidence="1">
    <location>
        <begin position="1120"/>
        <end position="1152"/>
    </location>
</feature>
<evidence type="ECO:0000256" key="1">
    <source>
        <dbReference type="SAM" id="MobiDB-lite"/>
    </source>
</evidence>
<evidence type="ECO:0000313" key="4">
    <source>
        <dbReference type="Proteomes" id="UP001388673"/>
    </source>
</evidence>
<feature type="region of interest" description="Disordered" evidence="1">
    <location>
        <begin position="1237"/>
        <end position="1274"/>
    </location>
</feature>
<feature type="compositionally biased region" description="Polar residues" evidence="1">
    <location>
        <begin position="1432"/>
        <end position="1453"/>
    </location>
</feature>
<feature type="compositionally biased region" description="Low complexity" evidence="1">
    <location>
        <begin position="1561"/>
        <end position="1570"/>
    </location>
</feature>
<feature type="compositionally biased region" description="Low complexity" evidence="1">
    <location>
        <begin position="230"/>
        <end position="239"/>
    </location>
</feature>
<feature type="region of interest" description="Disordered" evidence="1">
    <location>
        <begin position="1647"/>
        <end position="1733"/>
    </location>
</feature>
<dbReference type="InterPro" id="IPR011022">
    <property type="entry name" value="Arrestin_C-like"/>
</dbReference>
<dbReference type="EMBL" id="JBCAWK010000004">
    <property type="protein sequence ID" value="KAK8861739.1"/>
    <property type="molecule type" value="Genomic_DNA"/>
</dbReference>
<feature type="region of interest" description="Disordered" evidence="1">
    <location>
        <begin position="1759"/>
        <end position="1861"/>
    </location>
</feature>
<proteinExistence type="predicted"/>
<dbReference type="InterPro" id="IPR014752">
    <property type="entry name" value="Arrestin-like_C"/>
</dbReference>
<name>A0AAW0Z1S7_9TREE</name>
<feature type="compositionally biased region" description="Polar residues" evidence="1">
    <location>
        <begin position="122"/>
        <end position="132"/>
    </location>
</feature>
<feature type="compositionally biased region" description="Polar residues" evidence="1">
    <location>
        <begin position="1817"/>
        <end position="1831"/>
    </location>
</feature>
<feature type="compositionally biased region" description="Basic and acidic residues" evidence="1">
    <location>
        <begin position="404"/>
        <end position="426"/>
    </location>
</feature>
<feature type="region of interest" description="Disordered" evidence="1">
    <location>
        <begin position="1545"/>
        <end position="1589"/>
    </location>
</feature>
<accession>A0AAW0Z1S7</accession>
<feature type="region of interest" description="Disordered" evidence="1">
    <location>
        <begin position="1"/>
        <end position="313"/>
    </location>
</feature>
<feature type="compositionally biased region" description="Low complexity" evidence="1">
    <location>
        <begin position="1720"/>
        <end position="1733"/>
    </location>
</feature>
<comment type="caution">
    <text evidence="3">The sequence shown here is derived from an EMBL/GenBank/DDBJ whole genome shotgun (WGS) entry which is preliminary data.</text>
</comment>
<dbReference type="InterPro" id="IPR014756">
    <property type="entry name" value="Ig_E-set"/>
</dbReference>
<feature type="compositionally biased region" description="Polar residues" evidence="1">
    <location>
        <begin position="155"/>
        <end position="168"/>
    </location>
</feature>
<feature type="region of interest" description="Disordered" evidence="1">
    <location>
        <begin position="1341"/>
        <end position="1453"/>
    </location>
</feature>
<dbReference type="SMART" id="SM01017">
    <property type="entry name" value="Arrestin_C"/>
    <property type="match status" value="1"/>
</dbReference>
<feature type="compositionally biased region" description="Polar residues" evidence="1">
    <location>
        <begin position="249"/>
        <end position="272"/>
    </location>
</feature>
<feature type="region of interest" description="Disordered" evidence="1">
    <location>
        <begin position="394"/>
        <end position="435"/>
    </location>
</feature>
<dbReference type="Pfam" id="PF02752">
    <property type="entry name" value="Arrestin_C"/>
    <property type="match status" value="1"/>
</dbReference>
<feature type="compositionally biased region" description="Basic and acidic residues" evidence="1">
    <location>
        <begin position="2003"/>
        <end position="2012"/>
    </location>
</feature>